<dbReference type="GO" id="GO:0008270">
    <property type="term" value="F:zinc ion binding"/>
    <property type="evidence" value="ECO:0007669"/>
    <property type="project" value="UniProtKB-KW"/>
</dbReference>
<proteinExistence type="predicted"/>
<keyword evidence="4" id="KW-1185">Reference proteome</keyword>
<dbReference type="OrthoDB" id="3561125at2759"/>
<evidence type="ECO:0000259" key="2">
    <source>
        <dbReference type="PROSITE" id="PS50157"/>
    </source>
</evidence>
<sequence>MRLSGYNVTNVRRVKFEYGLKTHINEGHLGVATIADNVRTNANGRAHFTRKHAVSEDLKCHHCSYSRKNESELNSTWRICISVVRLSARSFTNIIRTKASEKNFGRAPDTTVSKDIKWFQCEQCAYKAKDKSSLKGHVLSKHAAPKTILRFSCDRCTFKCKNAKIRIKEARGSETFIYQTLNGSNVRTKYAYKFHQIRSRCSGRWPQIDQNTPDVEK</sequence>
<evidence type="ECO:0000256" key="1">
    <source>
        <dbReference type="PROSITE-ProRule" id="PRU00042"/>
    </source>
</evidence>
<protein>
    <recommendedName>
        <fullName evidence="2">C2H2-type domain-containing protein</fullName>
    </recommendedName>
</protein>
<name>A0A482VBS7_ASBVE</name>
<keyword evidence="1" id="KW-0479">Metal-binding</keyword>
<accession>A0A482VBS7</accession>
<evidence type="ECO:0000313" key="3">
    <source>
        <dbReference type="EMBL" id="RZB40672.1"/>
    </source>
</evidence>
<dbReference type="AlphaFoldDB" id="A0A482VBS7"/>
<gene>
    <name evidence="3" type="ORF">BDFB_002881</name>
</gene>
<organism evidence="3 4">
    <name type="scientific">Asbolus verrucosus</name>
    <name type="common">Desert ironclad beetle</name>
    <dbReference type="NCBI Taxonomy" id="1661398"/>
    <lineage>
        <taxon>Eukaryota</taxon>
        <taxon>Metazoa</taxon>
        <taxon>Ecdysozoa</taxon>
        <taxon>Arthropoda</taxon>
        <taxon>Hexapoda</taxon>
        <taxon>Insecta</taxon>
        <taxon>Pterygota</taxon>
        <taxon>Neoptera</taxon>
        <taxon>Endopterygota</taxon>
        <taxon>Coleoptera</taxon>
        <taxon>Polyphaga</taxon>
        <taxon>Cucujiformia</taxon>
        <taxon>Tenebrionidae</taxon>
        <taxon>Pimeliinae</taxon>
        <taxon>Asbolus</taxon>
    </lineage>
</organism>
<dbReference type="PROSITE" id="PS50157">
    <property type="entry name" value="ZINC_FINGER_C2H2_2"/>
    <property type="match status" value="1"/>
</dbReference>
<evidence type="ECO:0000313" key="4">
    <source>
        <dbReference type="Proteomes" id="UP000292052"/>
    </source>
</evidence>
<dbReference type="EMBL" id="QDEB01116935">
    <property type="protein sequence ID" value="RZB40672.1"/>
    <property type="molecule type" value="Genomic_DNA"/>
</dbReference>
<feature type="domain" description="C2H2-type" evidence="2">
    <location>
        <begin position="119"/>
        <end position="147"/>
    </location>
</feature>
<dbReference type="InterPro" id="IPR013087">
    <property type="entry name" value="Znf_C2H2_type"/>
</dbReference>
<keyword evidence="1" id="KW-0862">Zinc</keyword>
<dbReference type="Gene3D" id="3.30.160.60">
    <property type="entry name" value="Classic Zinc Finger"/>
    <property type="match status" value="1"/>
</dbReference>
<reference evidence="3 4" key="1">
    <citation type="submission" date="2017-03" db="EMBL/GenBank/DDBJ databases">
        <title>Genome of the blue death feigning beetle - Asbolus verrucosus.</title>
        <authorList>
            <person name="Rider S.D."/>
        </authorList>
    </citation>
    <scope>NUCLEOTIDE SEQUENCE [LARGE SCALE GENOMIC DNA]</scope>
    <source>
        <strain evidence="3">Butters</strain>
        <tissue evidence="3">Head and leg muscle</tissue>
    </source>
</reference>
<keyword evidence="1" id="KW-0863">Zinc-finger</keyword>
<dbReference type="Proteomes" id="UP000292052">
    <property type="component" value="Unassembled WGS sequence"/>
</dbReference>
<comment type="caution">
    <text evidence="3">The sequence shown here is derived from an EMBL/GenBank/DDBJ whole genome shotgun (WGS) entry which is preliminary data.</text>
</comment>